<dbReference type="AlphaFoldDB" id="A0A0H5S2J1"/>
<proteinExistence type="predicted"/>
<evidence type="ECO:0000313" key="2">
    <source>
        <dbReference type="EMBL" id="CRZ15274.1"/>
    </source>
</evidence>
<dbReference type="EMBL" id="CWKH01000001">
    <property type="protein sequence ID" value="CRZ15274.1"/>
    <property type="molecule type" value="Genomic_DNA"/>
</dbReference>
<protein>
    <submittedName>
        <fullName evidence="2">Putative anti-ECFsigma factor, ChrR</fullName>
    </submittedName>
</protein>
<reference evidence="3" key="1">
    <citation type="submission" date="2015-07" db="EMBL/GenBank/DDBJ databases">
        <authorList>
            <person name="Urmite Genomes"/>
        </authorList>
    </citation>
    <scope>NUCLEOTIDE SEQUENCE [LARGE SCALE GENOMIC DNA]</scope>
    <source>
        <strain evidence="3">type strain: ATCC 49404</strain>
    </source>
</reference>
<dbReference type="STRING" id="146018.BN2156_02134"/>
<feature type="domain" description="ChrR-like cupin" evidence="1">
    <location>
        <begin position="21"/>
        <end position="113"/>
    </location>
</feature>
<dbReference type="Gene3D" id="2.60.120.10">
    <property type="entry name" value="Jelly Rolls"/>
    <property type="match status" value="1"/>
</dbReference>
<evidence type="ECO:0000313" key="3">
    <source>
        <dbReference type="Proteomes" id="UP000199147"/>
    </source>
</evidence>
<dbReference type="Pfam" id="PF12973">
    <property type="entry name" value="Cupin_7"/>
    <property type="match status" value="1"/>
</dbReference>
<sequence>MTTNGDVASFGPNAPGYVWKSTADVEPIEVFPGITVQPLWKGANGAKAAVTTIAPGAVWRGEDLHDPGPEEVYVVSGVFNDGVNDYAAGTFLHAPAGSWHVPQSAQGCVLFLFYPEG</sequence>
<evidence type="ECO:0000259" key="1">
    <source>
        <dbReference type="Pfam" id="PF12973"/>
    </source>
</evidence>
<dbReference type="RefSeq" id="WP_090513233.1">
    <property type="nucleotide sequence ID" value="NZ_CWKH01000001.1"/>
</dbReference>
<organism evidence="2 3">
    <name type="scientific">Mycolicibacterium neworleansense</name>
    <dbReference type="NCBI Taxonomy" id="146018"/>
    <lineage>
        <taxon>Bacteria</taxon>
        <taxon>Bacillati</taxon>
        <taxon>Actinomycetota</taxon>
        <taxon>Actinomycetes</taxon>
        <taxon>Mycobacteriales</taxon>
        <taxon>Mycobacteriaceae</taxon>
        <taxon>Mycolicibacterium</taxon>
    </lineage>
</organism>
<dbReference type="SUPFAM" id="SSF51182">
    <property type="entry name" value="RmlC-like cupins"/>
    <property type="match status" value="1"/>
</dbReference>
<dbReference type="OrthoDB" id="9801227at2"/>
<name>A0A0H5S2J1_9MYCO</name>
<dbReference type="Proteomes" id="UP000199147">
    <property type="component" value="Unassembled WGS sequence"/>
</dbReference>
<dbReference type="InterPro" id="IPR011051">
    <property type="entry name" value="RmlC_Cupin_sf"/>
</dbReference>
<keyword evidence="3" id="KW-1185">Reference proteome</keyword>
<dbReference type="InterPro" id="IPR014710">
    <property type="entry name" value="RmlC-like_jellyroll"/>
</dbReference>
<dbReference type="InterPro" id="IPR025979">
    <property type="entry name" value="ChrR-like_cupin_dom"/>
</dbReference>
<gene>
    <name evidence="2" type="ORF">BN2156_02134</name>
</gene>
<accession>A0A0H5S2J1</accession>